<evidence type="ECO:0000313" key="5">
    <source>
        <dbReference type="Proteomes" id="UP000008144"/>
    </source>
</evidence>
<feature type="region of interest" description="Disordered" evidence="1">
    <location>
        <begin position="260"/>
        <end position="317"/>
    </location>
</feature>
<feature type="compositionally biased region" description="Low complexity" evidence="1">
    <location>
        <begin position="364"/>
        <end position="375"/>
    </location>
</feature>
<proteinExistence type="predicted"/>
<protein>
    <submittedName>
        <fullName evidence="4">Uncharacterized LOC100181622</fullName>
    </submittedName>
</protein>
<feature type="region of interest" description="Disordered" evidence="1">
    <location>
        <begin position="226"/>
        <end position="246"/>
    </location>
</feature>
<evidence type="ECO:0000256" key="1">
    <source>
        <dbReference type="SAM" id="MobiDB-lite"/>
    </source>
</evidence>
<dbReference type="EMBL" id="EAAA01002841">
    <property type="status" value="NOT_ANNOTATED_CDS"/>
    <property type="molecule type" value="Genomic_DNA"/>
</dbReference>
<feature type="chain" id="PRO_5014089929" evidence="3">
    <location>
        <begin position="22"/>
        <end position="519"/>
    </location>
</feature>
<evidence type="ECO:0000256" key="3">
    <source>
        <dbReference type="SAM" id="SignalP"/>
    </source>
</evidence>
<dbReference type="KEGG" id="cin:100181622"/>
<dbReference type="Ensembl" id="ENSCINT00000013590.3">
    <property type="protein sequence ID" value="ENSCINP00000013590.3"/>
    <property type="gene ID" value="ENSCING00000006619.3"/>
</dbReference>
<dbReference type="InParanoid" id="F6QP72"/>
<name>F6QP72_CIOIN</name>
<feature type="compositionally biased region" description="Polar residues" evidence="1">
    <location>
        <begin position="272"/>
        <end position="284"/>
    </location>
</feature>
<evidence type="ECO:0000256" key="2">
    <source>
        <dbReference type="SAM" id="Phobius"/>
    </source>
</evidence>
<sequence>MVGVLQQYCCVLMVTVALVSASSVNKIDKLVKKTLLRSKRMVTSECPSRMALWPGIQPALCCPCSKCPEDHLYTGHYNYADDCWGEDEEYSCYSEYTECLDIIKAWEIFWTTTTTTTTSIIPPSTTPNNITTVAIAPTTSTTTEAPTLLQVVTTKEGNNLALYAIVGILSLLCILAFLWLLRRKYKNKYQDLKKYLRTVCAGNKPDSTHTPLRKTDLDRQDTVEEMQESYSSPGVKMLESPPDDKRHIVNSKRTVYPVQATPFEDSKGDLNETVTTSFPSTVPNKNPGPESNPEWLPPPRYPPPLHTPDPTNQTTPPNIYVNGGQAFIAFASGTGNVHYVNNNYNQTPPPNTLPDEDTSTNAQSFNPSSFPNSSPCPTERLHQEPVSERPTHIMHNNVDKTGHPSDAESNFAPSCTSRLHIRRTRNPTENESIATDSSTKAHALLTDYSDASKAPLRLNCQIQNMRRANDMNDHISGGQDSSLSTPVQCMEESNGSLNLDLYSPSNTLIYPPIDVHYKS</sequence>
<keyword evidence="3" id="KW-0732">Signal</keyword>
<accession>F6QP72</accession>
<feature type="compositionally biased region" description="Pro residues" evidence="1">
    <location>
        <begin position="295"/>
        <end position="307"/>
    </location>
</feature>
<keyword evidence="2" id="KW-1133">Transmembrane helix</keyword>
<gene>
    <name evidence="4" type="primary">LOC100181622</name>
</gene>
<feature type="transmembrane region" description="Helical" evidence="2">
    <location>
        <begin position="160"/>
        <end position="181"/>
    </location>
</feature>
<accession>A0A1W2W634</accession>
<feature type="compositionally biased region" description="Low complexity" evidence="1">
    <location>
        <begin position="308"/>
        <end position="317"/>
    </location>
</feature>
<evidence type="ECO:0000313" key="4">
    <source>
        <dbReference type="Ensembl" id="ENSCINP00000013590.3"/>
    </source>
</evidence>
<feature type="signal peptide" evidence="3">
    <location>
        <begin position="1"/>
        <end position="21"/>
    </location>
</feature>
<feature type="region of interest" description="Disordered" evidence="1">
    <location>
        <begin position="342"/>
        <end position="381"/>
    </location>
</feature>
<dbReference type="Proteomes" id="UP000008144">
    <property type="component" value="Chromosome 9"/>
</dbReference>
<keyword evidence="2" id="KW-0472">Membrane</keyword>
<reference evidence="5" key="1">
    <citation type="journal article" date="2002" name="Science">
        <title>The draft genome of Ciona intestinalis: insights into chordate and vertebrate origins.</title>
        <authorList>
            <person name="Dehal P."/>
            <person name="Satou Y."/>
            <person name="Campbell R.K."/>
            <person name="Chapman J."/>
            <person name="Degnan B."/>
            <person name="De Tomaso A."/>
            <person name="Davidson B."/>
            <person name="Di Gregorio A."/>
            <person name="Gelpke M."/>
            <person name="Goodstein D.M."/>
            <person name="Harafuji N."/>
            <person name="Hastings K.E."/>
            <person name="Ho I."/>
            <person name="Hotta K."/>
            <person name="Huang W."/>
            <person name="Kawashima T."/>
            <person name="Lemaire P."/>
            <person name="Martinez D."/>
            <person name="Meinertzhagen I.A."/>
            <person name="Necula S."/>
            <person name="Nonaka M."/>
            <person name="Putnam N."/>
            <person name="Rash S."/>
            <person name="Saiga H."/>
            <person name="Satake M."/>
            <person name="Terry A."/>
            <person name="Yamada L."/>
            <person name="Wang H.G."/>
            <person name="Awazu S."/>
            <person name="Azumi K."/>
            <person name="Boore J."/>
            <person name="Branno M."/>
            <person name="Chin-Bow S."/>
            <person name="DeSantis R."/>
            <person name="Doyle S."/>
            <person name="Francino P."/>
            <person name="Keys D.N."/>
            <person name="Haga S."/>
            <person name="Hayashi H."/>
            <person name="Hino K."/>
            <person name="Imai K.S."/>
            <person name="Inaba K."/>
            <person name="Kano S."/>
            <person name="Kobayashi K."/>
            <person name="Kobayashi M."/>
            <person name="Lee B.I."/>
            <person name="Makabe K.W."/>
            <person name="Manohar C."/>
            <person name="Matassi G."/>
            <person name="Medina M."/>
            <person name="Mochizuki Y."/>
            <person name="Mount S."/>
            <person name="Morishita T."/>
            <person name="Miura S."/>
            <person name="Nakayama A."/>
            <person name="Nishizaka S."/>
            <person name="Nomoto H."/>
            <person name="Ohta F."/>
            <person name="Oishi K."/>
            <person name="Rigoutsos I."/>
            <person name="Sano M."/>
            <person name="Sasaki A."/>
            <person name="Sasakura Y."/>
            <person name="Shoguchi E."/>
            <person name="Shin-i T."/>
            <person name="Spagnuolo A."/>
            <person name="Stainier D."/>
            <person name="Suzuki M.M."/>
            <person name="Tassy O."/>
            <person name="Takatori N."/>
            <person name="Tokuoka M."/>
            <person name="Yagi K."/>
            <person name="Yoshizaki F."/>
            <person name="Wada S."/>
            <person name="Zhang C."/>
            <person name="Hyatt P.D."/>
            <person name="Larimer F."/>
            <person name="Detter C."/>
            <person name="Doggett N."/>
            <person name="Glavina T."/>
            <person name="Hawkins T."/>
            <person name="Richardson P."/>
            <person name="Lucas S."/>
            <person name="Kohara Y."/>
            <person name="Levine M."/>
            <person name="Satoh N."/>
            <person name="Rokhsar D.S."/>
        </authorList>
    </citation>
    <scope>NUCLEOTIDE SEQUENCE [LARGE SCALE GENOMIC DNA]</scope>
</reference>
<reference evidence="4" key="3">
    <citation type="submission" date="2025-08" db="UniProtKB">
        <authorList>
            <consortium name="Ensembl"/>
        </authorList>
    </citation>
    <scope>IDENTIFICATION</scope>
</reference>
<organism evidence="4 5">
    <name type="scientific">Ciona intestinalis</name>
    <name type="common">Transparent sea squirt</name>
    <name type="synonym">Ascidia intestinalis</name>
    <dbReference type="NCBI Taxonomy" id="7719"/>
    <lineage>
        <taxon>Eukaryota</taxon>
        <taxon>Metazoa</taxon>
        <taxon>Chordata</taxon>
        <taxon>Tunicata</taxon>
        <taxon>Ascidiacea</taxon>
        <taxon>Phlebobranchia</taxon>
        <taxon>Cionidae</taxon>
        <taxon>Ciona</taxon>
    </lineage>
</organism>
<dbReference type="RefSeq" id="XP_002124991.1">
    <property type="nucleotide sequence ID" value="XM_002124955.5"/>
</dbReference>
<keyword evidence="2" id="KW-0812">Transmembrane</keyword>
<dbReference type="AlphaFoldDB" id="F6QP72"/>
<dbReference type="GeneID" id="100181622"/>
<reference evidence="4" key="2">
    <citation type="journal article" date="2008" name="Genome Biol.">
        <title>Improved genome assembly and evidence-based global gene model set for the chordate Ciona intestinalis: new insight into intron and operon populations.</title>
        <authorList>
            <person name="Satou Y."/>
            <person name="Mineta K."/>
            <person name="Ogasawara M."/>
            <person name="Sasakura Y."/>
            <person name="Shoguchi E."/>
            <person name="Ueno K."/>
            <person name="Yamada L."/>
            <person name="Matsumoto J."/>
            <person name="Wasserscheid J."/>
            <person name="Dewar K."/>
            <person name="Wiley G.B."/>
            <person name="Macmil S.L."/>
            <person name="Roe B.A."/>
            <person name="Zeller R.W."/>
            <person name="Hastings K.E."/>
            <person name="Lemaire P."/>
            <person name="Lindquist E."/>
            <person name="Endo T."/>
            <person name="Hotta K."/>
            <person name="Inaba K."/>
        </authorList>
    </citation>
    <scope>NUCLEOTIDE SEQUENCE [LARGE SCALE GENOMIC DNA]</scope>
    <source>
        <strain evidence="4">wild type</strain>
    </source>
</reference>
<reference evidence="4" key="4">
    <citation type="submission" date="2025-09" db="UniProtKB">
        <authorList>
            <consortium name="Ensembl"/>
        </authorList>
    </citation>
    <scope>IDENTIFICATION</scope>
</reference>
<keyword evidence="5" id="KW-1185">Reference proteome</keyword>
<dbReference type="HOGENOM" id="CLU_524734_0_0_1"/>